<dbReference type="InterPro" id="IPR007791">
    <property type="entry name" value="DjlA_N"/>
</dbReference>
<feature type="domain" description="Co-chaperone DjlA N-terminal" evidence="1">
    <location>
        <begin position="63"/>
        <end position="107"/>
    </location>
</feature>
<comment type="caution">
    <text evidence="2">The sequence shown here is derived from an EMBL/GenBank/DDBJ whole genome shotgun (WGS) entry which is preliminary data.</text>
</comment>
<dbReference type="RefSeq" id="WP_254153334.1">
    <property type="nucleotide sequence ID" value="NZ_JAHESD010000014.1"/>
</dbReference>
<dbReference type="Gene3D" id="1.10.3680.10">
    <property type="entry name" value="TerB-like"/>
    <property type="match status" value="2"/>
</dbReference>
<protein>
    <submittedName>
        <fullName evidence="2">TerB family tellurite resistance protein</fullName>
    </submittedName>
</protein>
<gene>
    <name evidence="2" type="ORF">KK060_08770</name>
</gene>
<dbReference type="InterPro" id="IPR029024">
    <property type="entry name" value="TerB-like"/>
</dbReference>
<name>A0ABS5VRH5_9BACT</name>
<dbReference type="CDD" id="cd07177">
    <property type="entry name" value="terB_like"/>
    <property type="match status" value="1"/>
</dbReference>
<proteinExistence type="predicted"/>
<keyword evidence="3" id="KW-1185">Reference proteome</keyword>
<sequence length="115" mass="13353">MPDPIKLQHFRNLVSLTVADGKIDEVERAALYKIAYELGVPLDRFNLMIDRAHEYKYLIPQNQHEREKQLEQMIEVALLDGEFSKAEFELITMVAEKLGFTKEEIDSILSGYQKP</sequence>
<evidence type="ECO:0000259" key="1">
    <source>
        <dbReference type="Pfam" id="PF05099"/>
    </source>
</evidence>
<reference evidence="2 3" key="1">
    <citation type="submission" date="2021-05" db="EMBL/GenBank/DDBJ databases">
        <title>A Polyphasic approach of four new species of the genus Ohtaekwangia: Ohtaekwangia histidinii sp. nov., Ohtaekwangia cretensis sp. nov., Ohtaekwangia indiensis sp. nov., Ohtaekwangia reichenbachii sp. nov. from diverse environment.</title>
        <authorList>
            <person name="Octaviana S."/>
        </authorList>
    </citation>
    <scope>NUCLEOTIDE SEQUENCE [LARGE SCALE GENOMIC DNA]</scope>
    <source>
        <strain evidence="2 3">PWU20</strain>
    </source>
</reference>
<evidence type="ECO:0000313" key="2">
    <source>
        <dbReference type="EMBL" id="MBT1703369.1"/>
    </source>
</evidence>
<evidence type="ECO:0000313" key="3">
    <source>
        <dbReference type="Proteomes" id="UP000772618"/>
    </source>
</evidence>
<accession>A0ABS5VRH5</accession>
<dbReference type="EMBL" id="JAHESD010000014">
    <property type="protein sequence ID" value="MBT1703369.1"/>
    <property type="molecule type" value="Genomic_DNA"/>
</dbReference>
<organism evidence="2 3">
    <name type="scientific">Chryseosolibacter indicus</name>
    <dbReference type="NCBI Taxonomy" id="2782351"/>
    <lineage>
        <taxon>Bacteria</taxon>
        <taxon>Pseudomonadati</taxon>
        <taxon>Bacteroidota</taxon>
        <taxon>Cytophagia</taxon>
        <taxon>Cytophagales</taxon>
        <taxon>Chryseotaleaceae</taxon>
        <taxon>Chryseosolibacter</taxon>
    </lineage>
</organism>
<dbReference type="Proteomes" id="UP000772618">
    <property type="component" value="Unassembled WGS sequence"/>
</dbReference>
<dbReference type="SUPFAM" id="SSF158682">
    <property type="entry name" value="TerB-like"/>
    <property type="match status" value="2"/>
</dbReference>
<dbReference type="Pfam" id="PF05099">
    <property type="entry name" value="TerB"/>
    <property type="match status" value="1"/>
</dbReference>